<dbReference type="AlphaFoldDB" id="A0AAV2NZ26"/>
<dbReference type="Proteomes" id="UP001497644">
    <property type="component" value="Chromosome 6"/>
</dbReference>
<evidence type="ECO:0000313" key="1">
    <source>
        <dbReference type="EMBL" id="CAL1685776.1"/>
    </source>
</evidence>
<evidence type="ECO:0000313" key="2">
    <source>
        <dbReference type="Proteomes" id="UP001497644"/>
    </source>
</evidence>
<organism evidence="1 2">
    <name type="scientific">Lasius platythorax</name>
    <dbReference type="NCBI Taxonomy" id="488582"/>
    <lineage>
        <taxon>Eukaryota</taxon>
        <taxon>Metazoa</taxon>
        <taxon>Ecdysozoa</taxon>
        <taxon>Arthropoda</taxon>
        <taxon>Hexapoda</taxon>
        <taxon>Insecta</taxon>
        <taxon>Pterygota</taxon>
        <taxon>Neoptera</taxon>
        <taxon>Endopterygota</taxon>
        <taxon>Hymenoptera</taxon>
        <taxon>Apocrita</taxon>
        <taxon>Aculeata</taxon>
        <taxon>Formicoidea</taxon>
        <taxon>Formicidae</taxon>
        <taxon>Formicinae</taxon>
        <taxon>Lasius</taxon>
        <taxon>Lasius</taxon>
    </lineage>
</organism>
<protein>
    <submittedName>
        <fullName evidence="1">Uncharacterized protein</fullName>
    </submittedName>
</protein>
<gene>
    <name evidence="1" type="ORF">LPLAT_LOCUS11192</name>
</gene>
<keyword evidence="2" id="KW-1185">Reference proteome</keyword>
<accession>A0AAV2NZ26</accession>
<sequence>MRAESALLKYDAIYIPRKKWQISVNVYRLLQNIELHSLLSCGHVSVVSGRDDRLNFNRPRVSSETFAILVGPPPSPGLLPPCPVNHPRSGFSHWDPYFVFKQRTPERRGIIIVCSQKEHSRNHVYD</sequence>
<reference evidence="1" key="1">
    <citation type="submission" date="2024-04" db="EMBL/GenBank/DDBJ databases">
        <authorList>
            <consortium name="Molecular Ecology Group"/>
        </authorList>
    </citation>
    <scope>NUCLEOTIDE SEQUENCE</scope>
</reference>
<dbReference type="EMBL" id="OZ034829">
    <property type="protein sequence ID" value="CAL1685776.1"/>
    <property type="molecule type" value="Genomic_DNA"/>
</dbReference>
<proteinExistence type="predicted"/>
<name>A0AAV2NZ26_9HYME</name>